<dbReference type="EMBL" id="KK852809">
    <property type="protein sequence ID" value="KDR15999.1"/>
    <property type="molecule type" value="Genomic_DNA"/>
</dbReference>
<dbReference type="OMA" id="APPSCIW"/>
<evidence type="ECO:0000256" key="10">
    <source>
        <dbReference type="ARBA" id="ARBA00023139"/>
    </source>
</evidence>
<comment type="cofactor">
    <cofactor evidence="1">
        <name>Mg(2+)</name>
        <dbReference type="ChEBI" id="CHEBI:18420"/>
    </cofactor>
</comment>
<dbReference type="InParanoid" id="A0A067QZL8"/>
<dbReference type="GO" id="GO:0003006">
    <property type="term" value="P:developmental process involved in reproduction"/>
    <property type="evidence" value="ECO:0007669"/>
    <property type="project" value="UniProtKB-ARBA"/>
</dbReference>
<dbReference type="Proteomes" id="UP000027135">
    <property type="component" value="Unassembled WGS sequence"/>
</dbReference>
<dbReference type="GO" id="GO:0003924">
    <property type="term" value="F:GTPase activity"/>
    <property type="evidence" value="ECO:0007669"/>
    <property type="project" value="InterPro"/>
</dbReference>
<gene>
    <name evidence="12" type="ORF">L798_10349</name>
</gene>
<dbReference type="InterPro" id="IPR001806">
    <property type="entry name" value="Small_GTPase"/>
</dbReference>
<dbReference type="GO" id="GO:0022603">
    <property type="term" value="P:regulation of anatomical structure morphogenesis"/>
    <property type="evidence" value="ECO:0007669"/>
    <property type="project" value="UniProtKB-ARBA"/>
</dbReference>
<protein>
    <submittedName>
        <fullName evidence="12">Rho-related GTP-binding protein RhoU</fullName>
    </submittedName>
</protein>
<evidence type="ECO:0000256" key="8">
    <source>
        <dbReference type="ARBA" id="ARBA00023134"/>
    </source>
</evidence>
<dbReference type="PROSITE" id="PS51420">
    <property type="entry name" value="RHO"/>
    <property type="match status" value="1"/>
</dbReference>
<dbReference type="Pfam" id="PF00071">
    <property type="entry name" value="Ras"/>
    <property type="match status" value="1"/>
</dbReference>
<reference evidence="12 13" key="1">
    <citation type="journal article" date="2014" name="Nat. Commun.">
        <title>Molecular traces of alternative social organization in a termite genome.</title>
        <authorList>
            <person name="Terrapon N."/>
            <person name="Li C."/>
            <person name="Robertson H.M."/>
            <person name="Ji L."/>
            <person name="Meng X."/>
            <person name="Booth W."/>
            <person name="Chen Z."/>
            <person name="Childers C.P."/>
            <person name="Glastad K.M."/>
            <person name="Gokhale K."/>
            <person name="Gowin J."/>
            <person name="Gronenberg W."/>
            <person name="Hermansen R.A."/>
            <person name="Hu H."/>
            <person name="Hunt B.G."/>
            <person name="Huylmans A.K."/>
            <person name="Khalil S.M."/>
            <person name="Mitchell R.D."/>
            <person name="Munoz-Torres M.C."/>
            <person name="Mustard J.A."/>
            <person name="Pan H."/>
            <person name="Reese J.T."/>
            <person name="Scharf M.E."/>
            <person name="Sun F."/>
            <person name="Vogel H."/>
            <person name="Xiao J."/>
            <person name="Yang W."/>
            <person name="Yang Z."/>
            <person name="Yang Z."/>
            <person name="Zhou J."/>
            <person name="Zhu J."/>
            <person name="Brent C.S."/>
            <person name="Elsik C.G."/>
            <person name="Goodisman M.A."/>
            <person name="Liberles D.A."/>
            <person name="Roe R.M."/>
            <person name="Vargo E.L."/>
            <person name="Vilcinskas A."/>
            <person name="Wang J."/>
            <person name="Bornberg-Bauer E."/>
            <person name="Korb J."/>
            <person name="Zhang G."/>
            <person name="Liebig J."/>
        </authorList>
    </citation>
    <scope>NUCLEOTIDE SEQUENCE [LARGE SCALE GENOMIC DNA]</scope>
    <source>
        <tissue evidence="12">Whole organism</tissue>
    </source>
</reference>
<keyword evidence="10" id="KW-0564">Palmitate</keyword>
<keyword evidence="4" id="KW-0597">Phosphoprotein</keyword>
<evidence type="ECO:0000256" key="7">
    <source>
        <dbReference type="ARBA" id="ARBA00022842"/>
    </source>
</evidence>
<dbReference type="InterPro" id="IPR027417">
    <property type="entry name" value="P-loop_NTPase"/>
</dbReference>
<dbReference type="InterPro" id="IPR003578">
    <property type="entry name" value="Small_GTPase_Rho"/>
</dbReference>
<dbReference type="GO" id="GO:0007264">
    <property type="term" value="P:small GTPase-mediated signal transduction"/>
    <property type="evidence" value="ECO:0007669"/>
    <property type="project" value="InterPro"/>
</dbReference>
<name>A0A067QZL8_ZOONE</name>
<evidence type="ECO:0000256" key="9">
    <source>
        <dbReference type="ARBA" id="ARBA00023136"/>
    </source>
</evidence>
<dbReference type="CDD" id="cd04130">
    <property type="entry name" value="Wrch_1"/>
    <property type="match status" value="1"/>
</dbReference>
<keyword evidence="6" id="KW-0547">Nucleotide-binding</keyword>
<dbReference type="SMART" id="SM00175">
    <property type="entry name" value="RAB"/>
    <property type="match status" value="1"/>
</dbReference>
<keyword evidence="3" id="KW-1003">Cell membrane</keyword>
<keyword evidence="7" id="KW-0460">Magnesium</keyword>
<keyword evidence="11" id="KW-0449">Lipoprotein</keyword>
<dbReference type="GO" id="GO:0005525">
    <property type="term" value="F:GTP binding"/>
    <property type="evidence" value="ECO:0007669"/>
    <property type="project" value="UniProtKB-KW"/>
</dbReference>
<dbReference type="InterPro" id="IPR005225">
    <property type="entry name" value="Small_GTP-bd"/>
</dbReference>
<proteinExistence type="predicted"/>
<accession>A0A067QZL8</accession>
<dbReference type="PRINTS" id="PR00449">
    <property type="entry name" value="RASTRNSFRMNG"/>
</dbReference>
<dbReference type="eggNOG" id="KOG0393">
    <property type="taxonomic scope" value="Eukaryota"/>
</dbReference>
<dbReference type="SMART" id="SM00176">
    <property type="entry name" value="RAN"/>
    <property type="match status" value="1"/>
</dbReference>
<dbReference type="GO" id="GO:0001667">
    <property type="term" value="P:ameboidal-type cell migration"/>
    <property type="evidence" value="ECO:0007669"/>
    <property type="project" value="UniProtKB-ARBA"/>
</dbReference>
<evidence type="ECO:0000313" key="13">
    <source>
        <dbReference type="Proteomes" id="UP000027135"/>
    </source>
</evidence>
<dbReference type="GO" id="GO:0035099">
    <property type="term" value="P:hemocyte migration"/>
    <property type="evidence" value="ECO:0007669"/>
    <property type="project" value="UniProtKB-ARBA"/>
</dbReference>
<keyword evidence="5" id="KW-0479">Metal-binding</keyword>
<dbReference type="STRING" id="136037.A0A067QZL8"/>
<evidence type="ECO:0000256" key="6">
    <source>
        <dbReference type="ARBA" id="ARBA00022741"/>
    </source>
</evidence>
<dbReference type="AlphaFoldDB" id="A0A067QZL8"/>
<evidence type="ECO:0000256" key="11">
    <source>
        <dbReference type="ARBA" id="ARBA00023288"/>
    </source>
</evidence>
<dbReference type="SMART" id="SM00174">
    <property type="entry name" value="RHO"/>
    <property type="match status" value="1"/>
</dbReference>
<dbReference type="GO" id="GO:0022412">
    <property type="term" value="P:cellular process involved in reproduction in multicellular organism"/>
    <property type="evidence" value="ECO:0007669"/>
    <property type="project" value="UniProtKB-ARBA"/>
</dbReference>
<dbReference type="SMART" id="SM00173">
    <property type="entry name" value="RAS"/>
    <property type="match status" value="1"/>
</dbReference>
<dbReference type="SUPFAM" id="SSF52540">
    <property type="entry name" value="P-loop containing nucleoside triphosphate hydrolases"/>
    <property type="match status" value="1"/>
</dbReference>
<keyword evidence="9" id="KW-0472">Membrane</keyword>
<organism evidence="12 13">
    <name type="scientific">Zootermopsis nevadensis</name>
    <name type="common">Dampwood termite</name>
    <dbReference type="NCBI Taxonomy" id="136037"/>
    <lineage>
        <taxon>Eukaryota</taxon>
        <taxon>Metazoa</taxon>
        <taxon>Ecdysozoa</taxon>
        <taxon>Arthropoda</taxon>
        <taxon>Hexapoda</taxon>
        <taxon>Insecta</taxon>
        <taxon>Pterygota</taxon>
        <taxon>Neoptera</taxon>
        <taxon>Polyneoptera</taxon>
        <taxon>Dictyoptera</taxon>
        <taxon>Blattodea</taxon>
        <taxon>Blattoidea</taxon>
        <taxon>Termitoidae</taxon>
        <taxon>Termopsidae</taxon>
        <taxon>Zootermopsis</taxon>
    </lineage>
</organism>
<sequence length="236" mass="26419">MMPPSALGCTSPLLNANQFEVNSAIERIKCVLVGDGAVGKTSLVVSYSTNGFPNEYIPTAFDNYNVLVRVDGHPISVQLCDTAGQDDFDPLRSLCYPHSDVFLVCFSVINPTSFQNISEKWLPEIRRLCPEAPLILVGTQNDRRRDARQLQQLAHHGQTPVTEAQARYLARQINAATYVETSALTQRDLKEAFDQAIVSALTHRGTVFMNTNESSKFKHKIRKKKQSLWQKLCCFS</sequence>
<evidence type="ECO:0000256" key="4">
    <source>
        <dbReference type="ARBA" id="ARBA00022553"/>
    </source>
</evidence>
<dbReference type="Gene3D" id="3.40.50.300">
    <property type="entry name" value="P-loop containing nucleotide triphosphate hydrolases"/>
    <property type="match status" value="1"/>
</dbReference>
<dbReference type="GO" id="GO:0007010">
    <property type="term" value="P:cytoskeleton organization"/>
    <property type="evidence" value="ECO:0007669"/>
    <property type="project" value="UniProtKB-ARBA"/>
</dbReference>
<evidence type="ECO:0000256" key="2">
    <source>
        <dbReference type="ARBA" id="ARBA00004342"/>
    </source>
</evidence>
<dbReference type="OrthoDB" id="8830751at2759"/>
<dbReference type="PROSITE" id="PS51419">
    <property type="entry name" value="RAB"/>
    <property type="match status" value="1"/>
</dbReference>
<dbReference type="FunFam" id="3.40.50.300:FF:000561">
    <property type="entry name" value="rho-related GTP-binding protein RhoV"/>
    <property type="match status" value="1"/>
</dbReference>
<keyword evidence="13" id="KW-1185">Reference proteome</keyword>
<keyword evidence="8" id="KW-0342">GTP-binding</keyword>
<dbReference type="GO" id="GO:0046872">
    <property type="term" value="F:metal ion binding"/>
    <property type="evidence" value="ECO:0007669"/>
    <property type="project" value="UniProtKB-KW"/>
</dbReference>
<evidence type="ECO:0000256" key="5">
    <source>
        <dbReference type="ARBA" id="ARBA00022723"/>
    </source>
</evidence>
<comment type="subcellular location">
    <subcellularLocation>
        <location evidence="2">Cell membrane</location>
        <topology evidence="2">Lipid-anchor</topology>
        <orientation evidence="2">Cytoplasmic side</orientation>
    </subcellularLocation>
</comment>
<dbReference type="NCBIfam" id="TIGR00231">
    <property type="entry name" value="small_GTP"/>
    <property type="match status" value="1"/>
</dbReference>
<dbReference type="GO" id="GO:0005886">
    <property type="term" value="C:plasma membrane"/>
    <property type="evidence" value="ECO:0007669"/>
    <property type="project" value="UniProtKB-SubCell"/>
</dbReference>
<evidence type="ECO:0000256" key="1">
    <source>
        <dbReference type="ARBA" id="ARBA00001946"/>
    </source>
</evidence>
<dbReference type="PROSITE" id="PS51421">
    <property type="entry name" value="RAS"/>
    <property type="match status" value="1"/>
</dbReference>
<dbReference type="PANTHER" id="PTHR24072">
    <property type="entry name" value="RHO FAMILY GTPASE"/>
    <property type="match status" value="1"/>
</dbReference>
<dbReference type="GO" id="GO:0035006">
    <property type="term" value="P:melanization defense response"/>
    <property type="evidence" value="ECO:0007669"/>
    <property type="project" value="UniProtKB-ARBA"/>
</dbReference>
<evidence type="ECO:0000256" key="3">
    <source>
        <dbReference type="ARBA" id="ARBA00022475"/>
    </source>
</evidence>
<evidence type="ECO:0000313" key="12">
    <source>
        <dbReference type="EMBL" id="KDR15999.1"/>
    </source>
</evidence>